<reference evidence="3" key="1">
    <citation type="submission" date="2023-06" db="EMBL/GenBank/DDBJ databases">
        <title>Genome-scale phylogeny and comparative genomics of the fungal order Sordariales.</title>
        <authorList>
            <consortium name="Lawrence Berkeley National Laboratory"/>
            <person name="Hensen N."/>
            <person name="Bonometti L."/>
            <person name="Westerberg I."/>
            <person name="Brannstrom I.O."/>
            <person name="Guillou S."/>
            <person name="Cros-Aarteil S."/>
            <person name="Calhoun S."/>
            <person name="Haridas S."/>
            <person name="Kuo A."/>
            <person name="Mondo S."/>
            <person name="Pangilinan J."/>
            <person name="Riley R."/>
            <person name="LaButti K."/>
            <person name="Andreopoulos B."/>
            <person name="Lipzen A."/>
            <person name="Chen C."/>
            <person name="Yanf M."/>
            <person name="Daum C."/>
            <person name="Ng V."/>
            <person name="Clum A."/>
            <person name="Steindorff A."/>
            <person name="Ohm R."/>
            <person name="Martin F."/>
            <person name="Silar P."/>
            <person name="Natvig D."/>
            <person name="Lalanne C."/>
            <person name="Gautier V."/>
            <person name="Ament-velasquez S.L."/>
            <person name="Kruys A."/>
            <person name="Hutchinson M.I."/>
            <person name="Powell A.J."/>
            <person name="Barry K."/>
            <person name="Miller A.N."/>
            <person name="Grigoriev I.V."/>
            <person name="Debuchy R."/>
            <person name="Gladieux P."/>
            <person name="Thoren M.H."/>
            <person name="Johannesson H."/>
        </authorList>
    </citation>
    <scope>NUCLEOTIDE SEQUENCE</scope>
    <source>
        <strain evidence="3">SMH3187-1</strain>
    </source>
</reference>
<accession>A0AA40ENJ0</accession>
<dbReference type="Proteomes" id="UP001172155">
    <property type="component" value="Unassembled WGS sequence"/>
</dbReference>
<keyword evidence="2" id="KW-0812">Transmembrane</keyword>
<evidence type="ECO:0000313" key="4">
    <source>
        <dbReference type="Proteomes" id="UP001172155"/>
    </source>
</evidence>
<keyword evidence="2" id="KW-0472">Membrane</keyword>
<dbReference type="AlphaFoldDB" id="A0AA40ENJ0"/>
<feature type="compositionally biased region" description="Basic and acidic residues" evidence="1">
    <location>
        <begin position="10"/>
        <end position="19"/>
    </location>
</feature>
<feature type="region of interest" description="Disordered" evidence="1">
    <location>
        <begin position="1"/>
        <end position="32"/>
    </location>
</feature>
<protein>
    <recommendedName>
        <fullName evidence="5">Apple domain-containing protein</fullName>
    </recommendedName>
</protein>
<gene>
    <name evidence="3" type="ORF">B0T18DRAFT_370036</name>
</gene>
<evidence type="ECO:0000256" key="2">
    <source>
        <dbReference type="SAM" id="Phobius"/>
    </source>
</evidence>
<evidence type="ECO:0000256" key="1">
    <source>
        <dbReference type="SAM" id="MobiDB-lite"/>
    </source>
</evidence>
<name>A0AA40ENJ0_9PEZI</name>
<feature type="region of interest" description="Disordered" evidence="1">
    <location>
        <begin position="50"/>
        <end position="83"/>
    </location>
</feature>
<keyword evidence="2" id="KW-1133">Transmembrane helix</keyword>
<comment type="caution">
    <text evidence="3">The sequence shown here is derived from an EMBL/GenBank/DDBJ whole genome shotgun (WGS) entry which is preliminary data.</text>
</comment>
<dbReference type="EMBL" id="JAUKUD010000005">
    <property type="protein sequence ID" value="KAK0742595.1"/>
    <property type="molecule type" value="Genomic_DNA"/>
</dbReference>
<evidence type="ECO:0008006" key="5">
    <source>
        <dbReference type="Google" id="ProtNLM"/>
    </source>
</evidence>
<sequence>MSPSSIGKPELPRVPEEPPAKPYSPPPSEKLTPEKYYQLNEAVLIETGMTGIPHRPAPPPPSYRVQIAPTPGAAPPRRSGPEGPTFFCRKGPGAKILLGIIGVLFFIAAGLAAGLGVSQRDLKQTKTSLQEARISLASVTPSDVQCPSINGTLHTVTNAAITKSVTPDRLKFKFLCGIDFSGEEEATELGSIKTLNLGECADACAATTNCTGAGWGVMSGDVGPAHQCWLKTGLIKGHLAAPGWGFAVIARNGTVR</sequence>
<feature type="transmembrane region" description="Helical" evidence="2">
    <location>
        <begin position="96"/>
        <end position="117"/>
    </location>
</feature>
<evidence type="ECO:0000313" key="3">
    <source>
        <dbReference type="EMBL" id="KAK0742595.1"/>
    </source>
</evidence>
<keyword evidence="4" id="KW-1185">Reference proteome</keyword>
<organism evidence="3 4">
    <name type="scientific">Schizothecium vesticola</name>
    <dbReference type="NCBI Taxonomy" id="314040"/>
    <lineage>
        <taxon>Eukaryota</taxon>
        <taxon>Fungi</taxon>
        <taxon>Dikarya</taxon>
        <taxon>Ascomycota</taxon>
        <taxon>Pezizomycotina</taxon>
        <taxon>Sordariomycetes</taxon>
        <taxon>Sordariomycetidae</taxon>
        <taxon>Sordariales</taxon>
        <taxon>Schizotheciaceae</taxon>
        <taxon>Schizothecium</taxon>
    </lineage>
</organism>
<proteinExistence type="predicted"/>